<protein>
    <submittedName>
        <fullName evidence="2">Uncharacterized protein</fullName>
    </submittedName>
</protein>
<name>A0A0F9DM44_9ZZZZ</name>
<evidence type="ECO:0000256" key="1">
    <source>
        <dbReference type="SAM" id="Phobius"/>
    </source>
</evidence>
<evidence type="ECO:0000313" key="2">
    <source>
        <dbReference type="EMBL" id="KKL62773.1"/>
    </source>
</evidence>
<feature type="transmembrane region" description="Helical" evidence="1">
    <location>
        <begin position="5"/>
        <end position="26"/>
    </location>
</feature>
<comment type="caution">
    <text evidence="2">The sequence shown here is derived from an EMBL/GenBank/DDBJ whole genome shotgun (WGS) entry which is preliminary data.</text>
</comment>
<keyword evidence="1" id="KW-1133">Transmembrane helix</keyword>
<keyword evidence="1" id="KW-0472">Membrane</keyword>
<gene>
    <name evidence="2" type="ORF">LCGC14_2181840</name>
</gene>
<reference evidence="2" key="1">
    <citation type="journal article" date="2015" name="Nature">
        <title>Complex archaea that bridge the gap between prokaryotes and eukaryotes.</title>
        <authorList>
            <person name="Spang A."/>
            <person name="Saw J.H."/>
            <person name="Jorgensen S.L."/>
            <person name="Zaremba-Niedzwiedzka K."/>
            <person name="Martijn J."/>
            <person name="Lind A.E."/>
            <person name="van Eijk R."/>
            <person name="Schleper C."/>
            <person name="Guy L."/>
            <person name="Ettema T.J."/>
        </authorList>
    </citation>
    <scope>NUCLEOTIDE SEQUENCE</scope>
</reference>
<sequence>MKKHLLVGIGFGLLLYFGVALVIIAFHNNQPTAAVVGGIALGVFGGYVSTRTTR</sequence>
<accession>A0A0F9DM44</accession>
<dbReference type="AlphaFoldDB" id="A0A0F9DM44"/>
<keyword evidence="1" id="KW-0812">Transmembrane</keyword>
<organism evidence="2">
    <name type="scientific">marine sediment metagenome</name>
    <dbReference type="NCBI Taxonomy" id="412755"/>
    <lineage>
        <taxon>unclassified sequences</taxon>
        <taxon>metagenomes</taxon>
        <taxon>ecological metagenomes</taxon>
    </lineage>
</organism>
<feature type="transmembrane region" description="Helical" evidence="1">
    <location>
        <begin position="32"/>
        <end position="50"/>
    </location>
</feature>
<dbReference type="EMBL" id="LAZR01028385">
    <property type="protein sequence ID" value="KKL62773.1"/>
    <property type="molecule type" value="Genomic_DNA"/>
</dbReference>
<proteinExistence type="predicted"/>